<keyword evidence="1" id="KW-1133">Transmembrane helix</keyword>
<keyword evidence="2" id="KW-1185">Reference proteome</keyword>
<feature type="transmembrane region" description="Helical" evidence="1">
    <location>
        <begin position="146"/>
        <end position="166"/>
    </location>
</feature>
<dbReference type="GO" id="GO:0005634">
    <property type="term" value="C:nucleus"/>
    <property type="evidence" value="ECO:0007669"/>
    <property type="project" value="TreeGrafter"/>
</dbReference>
<evidence type="ECO:0000313" key="3">
    <source>
        <dbReference type="RefSeq" id="XP_013856389.1"/>
    </source>
</evidence>
<keyword evidence="1" id="KW-0812">Transmembrane</keyword>
<dbReference type="STRING" id="52670.A0A2I4ALL6"/>
<dbReference type="AlphaFoldDB" id="A0A2I4ALL6"/>
<dbReference type="InterPro" id="IPR010770">
    <property type="entry name" value="Ecd"/>
</dbReference>
<proteinExistence type="predicted"/>
<name>A0A2I4ALL6_AUSLI</name>
<organism evidence="2 3">
    <name type="scientific">Austrofundulus limnaeus</name>
    <name type="common">Annual killifish</name>
    <dbReference type="NCBI Taxonomy" id="52670"/>
    <lineage>
        <taxon>Eukaryota</taxon>
        <taxon>Metazoa</taxon>
        <taxon>Chordata</taxon>
        <taxon>Craniata</taxon>
        <taxon>Vertebrata</taxon>
        <taxon>Euteleostomi</taxon>
        <taxon>Actinopterygii</taxon>
        <taxon>Neopterygii</taxon>
        <taxon>Teleostei</taxon>
        <taxon>Neoteleostei</taxon>
        <taxon>Acanthomorphata</taxon>
        <taxon>Ovalentaria</taxon>
        <taxon>Atherinomorphae</taxon>
        <taxon>Cyprinodontiformes</taxon>
        <taxon>Rivulidae</taxon>
        <taxon>Austrofundulus</taxon>
    </lineage>
</organism>
<dbReference type="PANTHER" id="PTHR13060">
    <property type="entry name" value="SGT1 PROTEIN HSGT1 SUPPRESSOR OF GCR2"/>
    <property type="match status" value="1"/>
</dbReference>
<protein>
    <submittedName>
        <fullName evidence="3">Protein ecdysoneless homolog</fullName>
    </submittedName>
</protein>
<evidence type="ECO:0000256" key="1">
    <source>
        <dbReference type="SAM" id="Phobius"/>
    </source>
</evidence>
<dbReference type="OrthoDB" id="27237at2759"/>
<dbReference type="GeneID" id="106512245"/>
<sequence>MDALQRRMIQDDMVQYKLFLIQADGSTCHQAEERLKHLIEEVLAKVAPLLVQYIWQHQSFNLRCHPEKGDVPAHIGGCTQFGDNIEDEWFIVYLLQQITEAFPELAAKIEDNDGEFLLIEAADYLPKWLNPETSENRVSHDVMDKIFCTFIIVLMEICYFRILVFYCID</sequence>
<dbReference type="Pfam" id="PF07093">
    <property type="entry name" value="SGT1"/>
    <property type="match status" value="1"/>
</dbReference>
<keyword evidence="1" id="KW-0472">Membrane</keyword>
<gene>
    <name evidence="3" type="primary">LOC106512245</name>
</gene>
<dbReference type="PANTHER" id="PTHR13060:SF0">
    <property type="entry name" value="PROTEIN ECDYSONELESS HOMOLOG"/>
    <property type="match status" value="1"/>
</dbReference>
<accession>A0A2I4ALL6</accession>
<reference evidence="3" key="1">
    <citation type="submission" date="2025-08" db="UniProtKB">
        <authorList>
            <consortium name="RefSeq"/>
        </authorList>
    </citation>
    <scope>IDENTIFICATION</scope>
    <source>
        <strain evidence="3">Quisiro</strain>
        <tissue evidence="3">Liver</tissue>
    </source>
</reference>
<dbReference type="KEGG" id="alim:106512245"/>
<dbReference type="RefSeq" id="XP_013856389.1">
    <property type="nucleotide sequence ID" value="XM_014000935.1"/>
</dbReference>
<dbReference type="Proteomes" id="UP000192220">
    <property type="component" value="Unplaced"/>
</dbReference>
<dbReference type="InParanoid" id="A0A2I4ALL6"/>
<evidence type="ECO:0000313" key="2">
    <source>
        <dbReference type="Proteomes" id="UP000192220"/>
    </source>
</evidence>